<gene>
    <name evidence="1" type="ORF">LEP1GSC194_2883</name>
</gene>
<accession>M6D296</accession>
<sequence>MIFNYDKIKPLEITESDLDEYEKYLGKSLYKEDREAILKFTDFRRVLAIRRKLKIKPVEYFPSNDLRNNE</sequence>
<reference evidence="1 2" key="1">
    <citation type="submission" date="2013-01" db="EMBL/GenBank/DDBJ databases">
        <authorList>
            <person name="Harkins D.M."/>
            <person name="Durkin A.S."/>
            <person name="Brinkac L.M."/>
            <person name="Haft D.H."/>
            <person name="Selengut J.D."/>
            <person name="Sanka R."/>
            <person name="DePew J."/>
            <person name="Purushe J."/>
            <person name="Galloway R.L."/>
            <person name="Vinetz J.M."/>
            <person name="Sutton G.G."/>
            <person name="Nierman W.C."/>
            <person name="Fouts D.E."/>
        </authorList>
    </citation>
    <scope>NUCLEOTIDE SEQUENCE [LARGE SCALE GENOMIC DNA]</scope>
    <source>
        <strain evidence="1 2">79601</strain>
    </source>
</reference>
<dbReference type="NCBIfam" id="NF047688">
    <property type="entry name" value="LIMLP_19325_fam"/>
    <property type="match status" value="1"/>
</dbReference>
<dbReference type="RefSeq" id="WP_017808349.1">
    <property type="nucleotide sequence ID" value="NZ_ANIK01000080.1"/>
</dbReference>
<protein>
    <submittedName>
        <fullName evidence="1">Uncharacterized protein</fullName>
    </submittedName>
</protein>
<comment type="caution">
    <text evidence="1">The sequence shown here is derived from an EMBL/GenBank/DDBJ whole genome shotgun (WGS) entry which is preliminary data.</text>
</comment>
<evidence type="ECO:0000313" key="2">
    <source>
        <dbReference type="Proteomes" id="UP000011988"/>
    </source>
</evidence>
<dbReference type="Proteomes" id="UP000011988">
    <property type="component" value="Unassembled WGS sequence"/>
</dbReference>
<name>M6D296_9LEPT</name>
<evidence type="ECO:0000313" key="1">
    <source>
        <dbReference type="EMBL" id="EMJ92700.1"/>
    </source>
</evidence>
<proteinExistence type="predicted"/>
<organism evidence="1 2">
    <name type="scientific">Leptospira alstonii serovar Sichuan str. 79601</name>
    <dbReference type="NCBI Taxonomy" id="1218565"/>
    <lineage>
        <taxon>Bacteria</taxon>
        <taxon>Pseudomonadati</taxon>
        <taxon>Spirochaetota</taxon>
        <taxon>Spirochaetia</taxon>
        <taxon>Leptospirales</taxon>
        <taxon>Leptospiraceae</taxon>
        <taxon>Leptospira</taxon>
    </lineage>
</organism>
<dbReference type="AlphaFoldDB" id="M6D296"/>
<dbReference type="EMBL" id="ANIK01000080">
    <property type="protein sequence ID" value="EMJ92700.1"/>
    <property type="molecule type" value="Genomic_DNA"/>
</dbReference>